<name>A0A9D2MWS1_9FIRM</name>
<proteinExistence type="predicted"/>
<evidence type="ECO:0000313" key="2">
    <source>
        <dbReference type="Proteomes" id="UP000826793"/>
    </source>
</evidence>
<dbReference type="Proteomes" id="UP000826793">
    <property type="component" value="Unassembled WGS sequence"/>
</dbReference>
<reference evidence="1" key="2">
    <citation type="submission" date="2021-04" db="EMBL/GenBank/DDBJ databases">
        <authorList>
            <person name="Gilroy R."/>
        </authorList>
    </citation>
    <scope>NUCLEOTIDE SEQUENCE</scope>
    <source>
        <strain evidence="1">CHK185-1770</strain>
    </source>
</reference>
<comment type="caution">
    <text evidence="1">The sequence shown here is derived from an EMBL/GenBank/DDBJ whole genome shotgun (WGS) entry which is preliminary data.</text>
</comment>
<dbReference type="AlphaFoldDB" id="A0A9D2MWS1"/>
<sequence length="162" mass="19033">MDRFAEALLSQQANTALPAEDDWFAPLLGDWKFDYRDRDGRRLKGEWYFRRALDGMAMEDLFICPSRDTREENPQPDGEYGAAVRMYSPERRCYDMTYICSKGTTRLEVRKEGDVIACTVLEKPSNQWRFVKVTEDTFHWQNVTKQAEGLQVNCEVFARRIQ</sequence>
<accession>A0A9D2MWS1</accession>
<dbReference type="EMBL" id="DWXG01000049">
    <property type="protein sequence ID" value="HJB98182.1"/>
    <property type="molecule type" value="Genomic_DNA"/>
</dbReference>
<protein>
    <submittedName>
        <fullName evidence="1">Uncharacterized protein</fullName>
    </submittedName>
</protein>
<gene>
    <name evidence="1" type="ORF">H9710_06345</name>
</gene>
<reference evidence="1" key="1">
    <citation type="journal article" date="2021" name="PeerJ">
        <title>Extensive microbial diversity within the chicken gut microbiome revealed by metagenomics and culture.</title>
        <authorList>
            <person name="Gilroy R."/>
            <person name="Ravi A."/>
            <person name="Getino M."/>
            <person name="Pursley I."/>
            <person name="Horton D.L."/>
            <person name="Alikhan N.F."/>
            <person name="Baker D."/>
            <person name="Gharbi K."/>
            <person name="Hall N."/>
            <person name="Watson M."/>
            <person name="Adriaenssens E.M."/>
            <person name="Foster-Nyarko E."/>
            <person name="Jarju S."/>
            <person name="Secka A."/>
            <person name="Antonio M."/>
            <person name="Oren A."/>
            <person name="Chaudhuri R.R."/>
            <person name="La Ragione R."/>
            <person name="Hildebrand F."/>
            <person name="Pallen M.J."/>
        </authorList>
    </citation>
    <scope>NUCLEOTIDE SEQUENCE</scope>
    <source>
        <strain evidence="1">CHK185-1770</strain>
    </source>
</reference>
<organism evidence="1 2">
    <name type="scientific">Candidatus Acutalibacter pullicola</name>
    <dbReference type="NCBI Taxonomy" id="2838417"/>
    <lineage>
        <taxon>Bacteria</taxon>
        <taxon>Bacillati</taxon>
        <taxon>Bacillota</taxon>
        <taxon>Clostridia</taxon>
        <taxon>Eubacteriales</taxon>
        <taxon>Acutalibacteraceae</taxon>
        <taxon>Acutalibacter</taxon>
    </lineage>
</organism>
<evidence type="ECO:0000313" key="1">
    <source>
        <dbReference type="EMBL" id="HJB98182.1"/>
    </source>
</evidence>